<organism evidence="11 12">
    <name type="scientific">Venturia nashicola</name>
    <dbReference type="NCBI Taxonomy" id="86259"/>
    <lineage>
        <taxon>Eukaryota</taxon>
        <taxon>Fungi</taxon>
        <taxon>Dikarya</taxon>
        <taxon>Ascomycota</taxon>
        <taxon>Pezizomycotina</taxon>
        <taxon>Dothideomycetes</taxon>
        <taxon>Pleosporomycetidae</taxon>
        <taxon>Venturiales</taxon>
        <taxon>Venturiaceae</taxon>
        <taxon>Venturia</taxon>
    </lineage>
</organism>
<comment type="catalytic activity">
    <reaction evidence="1">
        <text>[E2 ubiquitin-conjugating enzyme]-S-ubiquitinyl-L-cysteine + [acceptor protein]-L-lysine = [E2 ubiquitin-conjugating enzyme]-L-cysteine + [acceptor protein]-N(6)-ubiquitinyl-L-lysine.</text>
        <dbReference type="EC" id="2.3.2.31"/>
    </reaction>
</comment>
<dbReference type="InterPro" id="IPR002867">
    <property type="entry name" value="IBR_dom"/>
</dbReference>
<dbReference type="PROSITE" id="PS51873">
    <property type="entry name" value="TRIAD"/>
    <property type="match status" value="1"/>
</dbReference>
<dbReference type="AlphaFoldDB" id="A0A4Z1P4Z4"/>
<evidence type="ECO:0000256" key="6">
    <source>
        <dbReference type="ARBA" id="ARBA00022771"/>
    </source>
</evidence>
<evidence type="ECO:0000313" key="11">
    <source>
        <dbReference type="EMBL" id="TID23045.1"/>
    </source>
</evidence>
<evidence type="ECO:0000256" key="9">
    <source>
        <dbReference type="SAM" id="MobiDB-lite"/>
    </source>
</evidence>
<keyword evidence="3" id="KW-0808">Transferase</keyword>
<dbReference type="InterPro" id="IPR044066">
    <property type="entry name" value="TRIAD_supradom"/>
</dbReference>
<evidence type="ECO:0000256" key="8">
    <source>
        <dbReference type="ARBA" id="ARBA00022833"/>
    </source>
</evidence>
<keyword evidence="8" id="KW-0862">Zinc</keyword>
<feature type="compositionally biased region" description="Basic residues" evidence="9">
    <location>
        <begin position="439"/>
        <end position="460"/>
    </location>
</feature>
<dbReference type="Proteomes" id="UP000298493">
    <property type="component" value="Unassembled WGS sequence"/>
</dbReference>
<keyword evidence="4" id="KW-0479">Metal-binding</keyword>
<dbReference type="PANTHER" id="PTHR11685">
    <property type="entry name" value="RBR FAMILY RING FINGER AND IBR DOMAIN-CONTAINING"/>
    <property type="match status" value="1"/>
</dbReference>
<dbReference type="Gene3D" id="1.20.120.1750">
    <property type="match status" value="1"/>
</dbReference>
<dbReference type="Pfam" id="PF01485">
    <property type="entry name" value="IBR"/>
    <property type="match status" value="1"/>
</dbReference>
<sequence length="669" mass="73537">MDHEEQLIQIESDILVNIDDTVPAEQETEDANQVQDNIPAATAIPDGEPDADVSDQEGVIELSPEDAELLAIRFNNLVEEAMEEPDAIGQTEGEDGGFEDSIIAAEPRDVQAVADLNDLQFGTQQCYICTDDVCYSKVLQLGCEEHWICRDCIADPFEQAIHQESCYPPKCCDLTGPLRIEEFTHLLAISHPDLAARYDAKLQEYHIDRRFRRYCGSDDCKAFLNPESYERDDENKTSTADCPTCNRSTCVFCTKIVFKATSHECESTVLKLNKDYSAEARFKYCPFCERPGLLNEACNHVTCDCGEEWCFICLRKWSGGYDHEECVQYNDPVYDSEGYDENGFHRDTGVDRLGFNRDGFDVAGFDRDGNKVTDFARRERDRLHAPAPRPAGFLDLNDENFEEAAMIIFISEREAGIIHETDNFEDLLAIRFPGFNGGHHAHGGGRGRGRGGFRGGRGRGGRGGGWGGQFHGDDEEVEDEDDFDQVPPPPIVDTQAGDGNWGDQWAPPAVAANNDGWGEVEADNEQAEPNHDALGHGGDFDGQFGGGIEIDPDQNVQNDDLDAEAGLGWADARTDANAVALDNEADLDTENNSDGPQPPTAAQIQCQHHWDLANPGNLCKACTLTCEEYAMVCTTCNVEACGDCAQNFAGNALLNWPGADVVGEVEGGV</sequence>
<dbReference type="CDD" id="cd20336">
    <property type="entry name" value="Rcat_RBR"/>
    <property type="match status" value="1"/>
</dbReference>
<dbReference type="GO" id="GO:0008270">
    <property type="term" value="F:zinc ion binding"/>
    <property type="evidence" value="ECO:0007669"/>
    <property type="project" value="UniProtKB-KW"/>
</dbReference>
<evidence type="ECO:0000256" key="2">
    <source>
        <dbReference type="ARBA" id="ARBA00012251"/>
    </source>
</evidence>
<protein>
    <recommendedName>
        <fullName evidence="2">RBR-type E3 ubiquitin transferase</fullName>
        <ecNumber evidence="2">2.3.2.31</ecNumber>
    </recommendedName>
</protein>
<reference evidence="11 12" key="1">
    <citation type="submission" date="2019-04" db="EMBL/GenBank/DDBJ databases">
        <title>High contiguity whole genome sequence and gene annotation resource for two Venturia nashicola isolates.</title>
        <authorList>
            <person name="Prokchorchik M."/>
            <person name="Won K."/>
            <person name="Lee Y."/>
            <person name="Choi E.D."/>
            <person name="Segonzac C."/>
            <person name="Sohn K.H."/>
        </authorList>
    </citation>
    <scope>NUCLEOTIDE SEQUENCE [LARGE SCALE GENOMIC DNA]</scope>
    <source>
        <strain evidence="11 12">PRI2</strain>
    </source>
</reference>
<keyword evidence="12" id="KW-1185">Reference proteome</keyword>
<dbReference type="GO" id="GO:0061630">
    <property type="term" value="F:ubiquitin protein ligase activity"/>
    <property type="evidence" value="ECO:0007669"/>
    <property type="project" value="UniProtKB-EC"/>
</dbReference>
<evidence type="ECO:0000313" key="12">
    <source>
        <dbReference type="Proteomes" id="UP000298493"/>
    </source>
</evidence>
<name>A0A4Z1P4Z4_9PEZI</name>
<feature type="domain" description="RING-type" evidence="10">
    <location>
        <begin position="122"/>
        <end position="330"/>
    </location>
</feature>
<evidence type="ECO:0000256" key="4">
    <source>
        <dbReference type="ARBA" id="ARBA00022723"/>
    </source>
</evidence>
<feature type="compositionally biased region" description="Acidic residues" evidence="9">
    <location>
        <begin position="473"/>
        <end position="484"/>
    </location>
</feature>
<keyword evidence="6" id="KW-0863">Zinc-finger</keyword>
<dbReference type="EC" id="2.3.2.31" evidence="2"/>
<feature type="region of interest" description="Disordered" evidence="9">
    <location>
        <begin position="26"/>
        <end position="54"/>
    </location>
</feature>
<evidence type="ECO:0000256" key="1">
    <source>
        <dbReference type="ARBA" id="ARBA00001798"/>
    </source>
</evidence>
<keyword evidence="7" id="KW-0833">Ubl conjugation pathway</keyword>
<feature type="region of interest" description="Disordered" evidence="9">
    <location>
        <begin position="438"/>
        <end position="508"/>
    </location>
</feature>
<proteinExistence type="predicted"/>
<evidence type="ECO:0000256" key="3">
    <source>
        <dbReference type="ARBA" id="ARBA00022679"/>
    </source>
</evidence>
<accession>A0A4Z1P4Z4</accession>
<dbReference type="STRING" id="86259.A0A4Z1P4Z4"/>
<evidence type="ECO:0000256" key="5">
    <source>
        <dbReference type="ARBA" id="ARBA00022737"/>
    </source>
</evidence>
<dbReference type="InterPro" id="IPR031127">
    <property type="entry name" value="E3_UB_ligase_RBR"/>
</dbReference>
<keyword evidence="5" id="KW-0677">Repeat</keyword>
<evidence type="ECO:0000256" key="7">
    <source>
        <dbReference type="ARBA" id="ARBA00022786"/>
    </source>
</evidence>
<dbReference type="GO" id="GO:0016567">
    <property type="term" value="P:protein ubiquitination"/>
    <property type="evidence" value="ECO:0007669"/>
    <property type="project" value="InterPro"/>
</dbReference>
<dbReference type="SUPFAM" id="SSF57850">
    <property type="entry name" value="RING/U-box"/>
    <property type="match status" value="1"/>
</dbReference>
<feature type="compositionally biased region" description="Gly residues" evidence="9">
    <location>
        <begin position="461"/>
        <end position="470"/>
    </location>
</feature>
<dbReference type="EMBL" id="SNSC02000007">
    <property type="protein sequence ID" value="TID23045.1"/>
    <property type="molecule type" value="Genomic_DNA"/>
</dbReference>
<gene>
    <name evidence="11" type="ORF">E6O75_ATG02219</name>
</gene>
<comment type="caution">
    <text evidence="11">The sequence shown here is derived from an EMBL/GenBank/DDBJ whole genome shotgun (WGS) entry which is preliminary data.</text>
</comment>
<evidence type="ECO:0000259" key="10">
    <source>
        <dbReference type="PROSITE" id="PS51873"/>
    </source>
</evidence>